<keyword evidence="1" id="KW-0175">Coiled coil</keyword>
<feature type="region of interest" description="Disordered" evidence="2">
    <location>
        <begin position="182"/>
        <end position="211"/>
    </location>
</feature>
<dbReference type="EMBL" id="BKCJ010004695">
    <property type="protein sequence ID" value="GEU62563.1"/>
    <property type="molecule type" value="Genomic_DNA"/>
</dbReference>
<evidence type="ECO:0000256" key="2">
    <source>
        <dbReference type="SAM" id="MobiDB-lite"/>
    </source>
</evidence>
<organism evidence="3">
    <name type="scientific">Tanacetum cinerariifolium</name>
    <name type="common">Dalmatian daisy</name>
    <name type="synonym">Chrysanthemum cinerariifolium</name>
    <dbReference type="NCBI Taxonomy" id="118510"/>
    <lineage>
        <taxon>Eukaryota</taxon>
        <taxon>Viridiplantae</taxon>
        <taxon>Streptophyta</taxon>
        <taxon>Embryophyta</taxon>
        <taxon>Tracheophyta</taxon>
        <taxon>Spermatophyta</taxon>
        <taxon>Magnoliopsida</taxon>
        <taxon>eudicotyledons</taxon>
        <taxon>Gunneridae</taxon>
        <taxon>Pentapetalae</taxon>
        <taxon>asterids</taxon>
        <taxon>campanulids</taxon>
        <taxon>Asterales</taxon>
        <taxon>Asteraceae</taxon>
        <taxon>Asteroideae</taxon>
        <taxon>Anthemideae</taxon>
        <taxon>Anthemidinae</taxon>
        <taxon>Tanacetum</taxon>
    </lineage>
</organism>
<evidence type="ECO:0000313" key="3">
    <source>
        <dbReference type="EMBL" id="GEU62563.1"/>
    </source>
</evidence>
<sequence length="300" mass="35350">MGCQTSRTQTSKRKGVIIQEPEETTTTKIASLQQSQVQDKGKGKAKLIEEPVKLKIQDQFLFDQEVARKLQEEIYEQERLIRERARQEEEANNALIETWEDIQAKKRRKFFAVKRTKEKRNRPPTKAQQKSLMCTYLKNIDGWKPRALKNKSFAEIQKLLDIAMKRINTFVDFRTELVEESSKKDKAETTQESSSKRVGNELDQERYKKQKVKDDKESEELKKCLEIILDDGDDVTINATPLSFNKMLKFFNREDLEVLWILVKDRLVKNVKLQVDDECEMAYELLRLVKKQLKEGYRPN</sequence>
<feature type="coiled-coil region" evidence="1">
    <location>
        <begin position="70"/>
        <end position="97"/>
    </location>
</feature>
<dbReference type="AlphaFoldDB" id="A0A6L2LL90"/>
<evidence type="ECO:0000256" key="1">
    <source>
        <dbReference type="SAM" id="Coils"/>
    </source>
</evidence>
<proteinExistence type="predicted"/>
<reference evidence="3" key="1">
    <citation type="journal article" date="2019" name="Sci. Rep.">
        <title>Draft genome of Tanacetum cinerariifolium, the natural source of mosquito coil.</title>
        <authorList>
            <person name="Yamashiro T."/>
            <person name="Shiraishi A."/>
            <person name="Satake H."/>
            <person name="Nakayama K."/>
        </authorList>
    </citation>
    <scope>NUCLEOTIDE SEQUENCE</scope>
</reference>
<comment type="caution">
    <text evidence="3">The sequence shown here is derived from an EMBL/GenBank/DDBJ whole genome shotgun (WGS) entry which is preliminary data.</text>
</comment>
<name>A0A6L2LL90_TANCI</name>
<gene>
    <name evidence="3" type="ORF">Tci_034541</name>
</gene>
<accession>A0A6L2LL90</accession>
<protein>
    <submittedName>
        <fullName evidence="3">Uncharacterized protein</fullName>
    </submittedName>
</protein>
<feature type="region of interest" description="Disordered" evidence="2">
    <location>
        <begin position="1"/>
        <end position="22"/>
    </location>
</feature>